<feature type="domain" description="Integrase zinc-binding" evidence="1">
    <location>
        <begin position="122"/>
        <end position="174"/>
    </location>
</feature>
<gene>
    <name evidence="2" type="ORF">LWI29_035357</name>
</gene>
<name>A0AA39SPN7_ACESA</name>
<dbReference type="InterPro" id="IPR050951">
    <property type="entry name" value="Retrovirus_Pol_polyprotein"/>
</dbReference>
<organism evidence="2 3">
    <name type="scientific">Acer saccharum</name>
    <name type="common">Sugar maple</name>
    <dbReference type="NCBI Taxonomy" id="4024"/>
    <lineage>
        <taxon>Eukaryota</taxon>
        <taxon>Viridiplantae</taxon>
        <taxon>Streptophyta</taxon>
        <taxon>Embryophyta</taxon>
        <taxon>Tracheophyta</taxon>
        <taxon>Spermatophyta</taxon>
        <taxon>Magnoliopsida</taxon>
        <taxon>eudicotyledons</taxon>
        <taxon>Gunneridae</taxon>
        <taxon>Pentapetalae</taxon>
        <taxon>rosids</taxon>
        <taxon>malvids</taxon>
        <taxon>Sapindales</taxon>
        <taxon>Sapindaceae</taxon>
        <taxon>Hippocastanoideae</taxon>
        <taxon>Acereae</taxon>
        <taxon>Acer</taxon>
    </lineage>
</organism>
<dbReference type="EMBL" id="JAUESC010000003">
    <property type="protein sequence ID" value="KAK0602626.1"/>
    <property type="molecule type" value="Genomic_DNA"/>
</dbReference>
<evidence type="ECO:0000313" key="3">
    <source>
        <dbReference type="Proteomes" id="UP001168877"/>
    </source>
</evidence>
<reference evidence="2" key="1">
    <citation type="journal article" date="2022" name="Plant J.">
        <title>Strategies of tolerance reflected in two North American maple genomes.</title>
        <authorList>
            <person name="McEvoy S.L."/>
            <person name="Sezen U.U."/>
            <person name="Trouern-Trend A."/>
            <person name="McMahon S.M."/>
            <person name="Schaberg P.G."/>
            <person name="Yang J."/>
            <person name="Wegrzyn J.L."/>
            <person name="Swenson N.G."/>
        </authorList>
    </citation>
    <scope>NUCLEOTIDE SEQUENCE</scope>
    <source>
        <strain evidence="2">NS2018</strain>
    </source>
</reference>
<dbReference type="Pfam" id="PF17921">
    <property type="entry name" value="Integrase_H2C2"/>
    <property type="match status" value="1"/>
</dbReference>
<dbReference type="FunFam" id="1.10.340.70:FF:000001">
    <property type="entry name" value="Retrovirus-related Pol polyprotein from transposon gypsy-like Protein"/>
    <property type="match status" value="1"/>
</dbReference>
<proteinExistence type="predicted"/>
<comment type="caution">
    <text evidence="2">The sequence shown here is derived from an EMBL/GenBank/DDBJ whole genome shotgun (WGS) entry which is preliminary data.</text>
</comment>
<sequence>MEEDLVDGDTGALLMVQRLCSALQQFDEDDTRNEGQDVEQFTFALKHKAGTSNRVVDALSRRHNLLSTMALTVPGFDSFREMLEADSYFAAVLAVLQTGEKSDYLMVKGFLFRGNQLCIPNCSLRLQIVKELHGEGHVGRDRTLQLIRASYFWPTIRKEVERYVERYRVCQMSKGKATNAGLYMPLPIPTQPWTEVSTNPLWWYQIAYALHLVQFLLMKYGLGKF</sequence>
<evidence type="ECO:0000259" key="1">
    <source>
        <dbReference type="Pfam" id="PF17921"/>
    </source>
</evidence>
<dbReference type="Gene3D" id="1.10.340.70">
    <property type="match status" value="1"/>
</dbReference>
<reference evidence="2" key="2">
    <citation type="submission" date="2023-06" db="EMBL/GenBank/DDBJ databases">
        <authorList>
            <person name="Swenson N.G."/>
            <person name="Wegrzyn J.L."/>
            <person name="Mcevoy S.L."/>
        </authorList>
    </citation>
    <scope>NUCLEOTIDE SEQUENCE</scope>
    <source>
        <strain evidence="2">NS2018</strain>
        <tissue evidence="2">Leaf</tissue>
    </source>
</reference>
<dbReference type="InterPro" id="IPR041588">
    <property type="entry name" value="Integrase_H2C2"/>
</dbReference>
<keyword evidence="3" id="KW-1185">Reference proteome</keyword>
<dbReference type="PANTHER" id="PTHR37984">
    <property type="entry name" value="PROTEIN CBG26694"/>
    <property type="match status" value="1"/>
</dbReference>
<accession>A0AA39SPN7</accession>
<dbReference type="Proteomes" id="UP001168877">
    <property type="component" value="Unassembled WGS sequence"/>
</dbReference>
<evidence type="ECO:0000313" key="2">
    <source>
        <dbReference type="EMBL" id="KAK0602626.1"/>
    </source>
</evidence>
<protein>
    <recommendedName>
        <fullName evidence="1">Integrase zinc-binding domain-containing protein</fullName>
    </recommendedName>
</protein>
<dbReference type="AlphaFoldDB" id="A0AA39SPN7"/>
<dbReference type="PANTHER" id="PTHR37984:SF5">
    <property type="entry name" value="PROTEIN NYNRIN-LIKE"/>
    <property type="match status" value="1"/>
</dbReference>